<accession>A0A388SEU5</accession>
<dbReference type="OrthoDB" id="9959920at2"/>
<dbReference type="EMBL" id="BGZJ01000001">
    <property type="protein sequence ID" value="GBO93940.1"/>
    <property type="molecule type" value="Genomic_DNA"/>
</dbReference>
<dbReference type="RefSeq" id="WP_116270222.1">
    <property type="nucleotide sequence ID" value="NZ_BGZJ01000001.1"/>
</dbReference>
<evidence type="ECO:0000313" key="2">
    <source>
        <dbReference type="Proteomes" id="UP000266091"/>
    </source>
</evidence>
<dbReference type="AlphaFoldDB" id="A0A388SEU5"/>
<dbReference type="Proteomes" id="UP000266091">
    <property type="component" value="Unassembled WGS sequence"/>
</dbReference>
<evidence type="ECO:0008006" key="3">
    <source>
        <dbReference type="Google" id="ProtNLM"/>
    </source>
</evidence>
<gene>
    <name evidence="1" type="ORF">MESMUL_12940</name>
</gene>
<name>A0A388SEU5_9BURK</name>
<reference evidence="1 2" key="1">
    <citation type="journal article" date="2018" name="Int. J. Syst. Evol. Microbiol.">
        <title>Mesosutterella multiformis gen. nov., sp. nov., a member of the family Sutterellaceae and Sutterella megalosphaeroides sp. nov., isolated from human faeces.</title>
        <authorList>
            <person name="Sakamoto M."/>
            <person name="Ikeyama N."/>
            <person name="Kunihiro T."/>
            <person name="Iino T."/>
            <person name="Yuki M."/>
            <person name="Ohkuma M."/>
        </authorList>
    </citation>
    <scope>NUCLEOTIDE SEQUENCE [LARGE SCALE GENOMIC DNA]</scope>
    <source>
        <strain evidence="1 2">4NBBH2</strain>
    </source>
</reference>
<evidence type="ECO:0000313" key="1">
    <source>
        <dbReference type="EMBL" id="GBO93940.1"/>
    </source>
</evidence>
<organism evidence="1 2">
    <name type="scientific">Mesosutterella multiformis</name>
    <dbReference type="NCBI Taxonomy" id="2259133"/>
    <lineage>
        <taxon>Bacteria</taxon>
        <taxon>Pseudomonadati</taxon>
        <taxon>Pseudomonadota</taxon>
        <taxon>Betaproteobacteria</taxon>
        <taxon>Burkholderiales</taxon>
        <taxon>Sutterellaceae</taxon>
        <taxon>Mesosutterella</taxon>
    </lineage>
</organism>
<proteinExistence type="predicted"/>
<keyword evidence="2" id="KW-1185">Reference proteome</keyword>
<protein>
    <recommendedName>
        <fullName evidence="3">Tetratricopeptide repeat protein</fullName>
    </recommendedName>
</protein>
<comment type="caution">
    <text evidence="1">The sequence shown here is derived from an EMBL/GenBank/DDBJ whole genome shotgun (WGS) entry which is preliminary data.</text>
</comment>
<sequence>MTESAEEKSEDWLSQARTLRSQNLWHALLRLPVPHSAESDPEVCLLLAEALLKDQQDASRDAALRALSLLPSPLRTPALHPRALLLSGLARLALDQWDAAESALSEARSLLPPESPAGNEAAKALEETASRTVLPLFRHPFAAHAAEFWEAAAAGEDPSPLLVRIFGDQGFPAWAESDARSIAFSSFGVRETAILLDVLIKLAPDDAERDLTLTLGIPASAAPVRLPSGGLLPVRDALFRVNGFSDDRCASVSIHSEALSVIQDPAERAAAAFMTAARAIGEIRAMRCLTAFPAITSDEEEGRFLSAQAFAAALRTRFSEKDWEKLSDPDQLLESETRYRVPDSASNEPLFSGLEEGATRLPGFSRAFIQGSAGDTPFLAAGAVCGAFLISGEVTGNEKTCRKLLRDLGNETAFFVPLGFLYGRAGIRLDFLALAPDVFDIAEAYFSRHFRRGSVRFSRFRHRTSASSRSEPSQLPVEIYRQL</sequence>